<evidence type="ECO:0000256" key="5">
    <source>
        <dbReference type="ARBA" id="ARBA00023125"/>
    </source>
</evidence>
<dbReference type="Proteomes" id="UP001497644">
    <property type="component" value="Chromosome 2"/>
</dbReference>
<dbReference type="PROSITE" id="PS50960">
    <property type="entry name" value="HTH_PSQ"/>
    <property type="match status" value="1"/>
</dbReference>
<dbReference type="Gene3D" id="1.10.10.10">
    <property type="entry name" value="Winged helix-like DNA-binding domain superfamily/Winged helix DNA-binding domain"/>
    <property type="match status" value="1"/>
</dbReference>
<dbReference type="AlphaFoldDB" id="A0AAV2NHS8"/>
<keyword evidence="2" id="KW-0217">Developmental protein</keyword>
<dbReference type="GO" id="GO:0003677">
    <property type="term" value="F:DNA binding"/>
    <property type="evidence" value="ECO:0007669"/>
    <property type="project" value="UniProtKB-UniRule"/>
</dbReference>
<dbReference type="GO" id="GO:0005634">
    <property type="term" value="C:nucleus"/>
    <property type="evidence" value="ECO:0007669"/>
    <property type="project" value="UniProtKB-SubCell"/>
</dbReference>
<feature type="compositionally biased region" description="Basic and acidic residues" evidence="8">
    <location>
        <begin position="21"/>
        <end position="37"/>
    </location>
</feature>
<evidence type="ECO:0000256" key="6">
    <source>
        <dbReference type="ARBA" id="ARBA00023163"/>
    </source>
</evidence>
<feature type="region of interest" description="Disordered" evidence="8">
    <location>
        <begin position="248"/>
        <end position="280"/>
    </location>
</feature>
<feature type="compositionally biased region" description="Polar residues" evidence="8">
    <location>
        <begin position="1"/>
        <end position="10"/>
    </location>
</feature>
<dbReference type="InterPro" id="IPR009057">
    <property type="entry name" value="Homeodomain-like_sf"/>
</dbReference>
<feature type="region of interest" description="Disordered" evidence="8">
    <location>
        <begin position="1"/>
        <end position="41"/>
    </location>
</feature>
<evidence type="ECO:0000259" key="9">
    <source>
        <dbReference type="PROSITE" id="PS50960"/>
    </source>
</evidence>
<keyword evidence="6" id="KW-0804">Transcription</keyword>
<protein>
    <recommendedName>
        <fullName evidence="9">HTH psq-type domain-containing protein</fullName>
    </recommendedName>
</protein>
<proteinExistence type="predicted"/>
<dbReference type="PANTHER" id="PTHR33215">
    <property type="entry name" value="PROTEIN DISTAL ANTENNA"/>
    <property type="match status" value="1"/>
</dbReference>
<name>A0AAV2NHS8_9HYME</name>
<keyword evidence="4" id="KW-0805">Transcription regulation</keyword>
<evidence type="ECO:0000256" key="7">
    <source>
        <dbReference type="PROSITE-ProRule" id="PRU00320"/>
    </source>
</evidence>
<keyword evidence="7" id="KW-0539">Nucleus</keyword>
<reference evidence="10" key="1">
    <citation type="submission" date="2024-04" db="EMBL/GenBank/DDBJ databases">
        <authorList>
            <consortium name="Molecular Ecology Group"/>
        </authorList>
    </citation>
    <scope>NUCLEOTIDE SEQUENCE</scope>
</reference>
<evidence type="ECO:0000313" key="10">
    <source>
        <dbReference type="EMBL" id="CAL1679689.1"/>
    </source>
</evidence>
<feature type="region of interest" description="Disordered" evidence="8">
    <location>
        <begin position="73"/>
        <end position="117"/>
    </location>
</feature>
<evidence type="ECO:0000256" key="8">
    <source>
        <dbReference type="SAM" id="MobiDB-lite"/>
    </source>
</evidence>
<evidence type="ECO:0000256" key="1">
    <source>
        <dbReference type="ARBA" id="ARBA00004123"/>
    </source>
</evidence>
<gene>
    <name evidence="10" type="ORF">LPLAT_LOCUS5831</name>
</gene>
<keyword evidence="3" id="KW-0597">Phosphoprotein</keyword>
<evidence type="ECO:0000256" key="4">
    <source>
        <dbReference type="ARBA" id="ARBA00023015"/>
    </source>
</evidence>
<dbReference type="Pfam" id="PF04218">
    <property type="entry name" value="CENP-B_N"/>
    <property type="match status" value="1"/>
</dbReference>
<sequence>MSSRNETPQRTPGRRSSRSLSDQEKLSAISKVRDGETKASVARDIGVPESTLRGWCKAEHNIVNKVNTMKNFDGSFDKLSPSIPGSSRAKESSGEEAAPSTKRIKMKSDMPATSSTPVDHNINHDLISSYFYNRIKQLDMINAHLIRQVSTNNEALLSYSMPGYSTSHALTASGIVKGDHVVEPTLYKPLEKKKKDINDIAQQLSLQQQLKQHQSANSLNLDFFWQLVNHLQPAVQNMDGRALPGNSVNNNNKNNIHKNNNQARHHKSDSTGSLPPGIHKAAEHGKKFVTWLKQQGTPVVTFQQVKMIDSIVETLVAWVKSKETPSNFVDKQNSIS</sequence>
<dbReference type="EMBL" id="OZ034825">
    <property type="protein sequence ID" value="CAL1679689.1"/>
    <property type="molecule type" value="Genomic_DNA"/>
</dbReference>
<keyword evidence="11" id="KW-1185">Reference proteome</keyword>
<feature type="compositionally biased region" description="Low complexity" evidence="8">
    <location>
        <begin position="248"/>
        <end position="261"/>
    </location>
</feature>
<evidence type="ECO:0000256" key="2">
    <source>
        <dbReference type="ARBA" id="ARBA00022473"/>
    </source>
</evidence>
<feature type="domain" description="HTH psq-type" evidence="9">
    <location>
        <begin position="11"/>
        <end position="62"/>
    </location>
</feature>
<dbReference type="InterPro" id="IPR007889">
    <property type="entry name" value="HTH_Psq"/>
</dbReference>
<accession>A0AAV2NHS8</accession>
<keyword evidence="5 7" id="KW-0238">DNA-binding</keyword>
<dbReference type="InterPro" id="IPR036388">
    <property type="entry name" value="WH-like_DNA-bd_sf"/>
</dbReference>
<evidence type="ECO:0000313" key="11">
    <source>
        <dbReference type="Proteomes" id="UP001497644"/>
    </source>
</evidence>
<dbReference type="SUPFAM" id="SSF46689">
    <property type="entry name" value="Homeodomain-like"/>
    <property type="match status" value="1"/>
</dbReference>
<comment type="subcellular location">
    <subcellularLocation>
        <location evidence="1 7">Nucleus</location>
    </subcellularLocation>
</comment>
<dbReference type="PANTHER" id="PTHR33215:SF13">
    <property type="entry name" value="PROTEIN DISTAL ANTENNA"/>
    <property type="match status" value="1"/>
</dbReference>
<evidence type="ECO:0000256" key="3">
    <source>
        <dbReference type="ARBA" id="ARBA00022553"/>
    </source>
</evidence>
<organism evidence="10 11">
    <name type="scientific">Lasius platythorax</name>
    <dbReference type="NCBI Taxonomy" id="488582"/>
    <lineage>
        <taxon>Eukaryota</taxon>
        <taxon>Metazoa</taxon>
        <taxon>Ecdysozoa</taxon>
        <taxon>Arthropoda</taxon>
        <taxon>Hexapoda</taxon>
        <taxon>Insecta</taxon>
        <taxon>Pterygota</taxon>
        <taxon>Neoptera</taxon>
        <taxon>Endopterygota</taxon>
        <taxon>Hymenoptera</taxon>
        <taxon>Apocrita</taxon>
        <taxon>Aculeata</taxon>
        <taxon>Formicoidea</taxon>
        <taxon>Formicidae</taxon>
        <taxon>Formicinae</taxon>
        <taxon>Lasius</taxon>
        <taxon>Lasius</taxon>
    </lineage>
</organism>
<feature type="DNA-binding region" description="H-T-H motif" evidence="7">
    <location>
        <begin position="38"/>
        <end position="58"/>
    </location>
</feature>
<dbReference type="InterPro" id="IPR051839">
    <property type="entry name" value="RD_transcriptional_regulator"/>
</dbReference>